<organism evidence="3 4">
    <name type="scientific">Geojedonia litorea</name>
    <dbReference type="NCBI Taxonomy" id="1268269"/>
    <lineage>
        <taxon>Bacteria</taxon>
        <taxon>Pseudomonadati</taxon>
        <taxon>Bacteroidota</taxon>
        <taxon>Flavobacteriia</taxon>
        <taxon>Flavobacteriales</taxon>
        <taxon>Flavobacteriaceae</taxon>
        <taxon>Geojedonia</taxon>
    </lineage>
</organism>
<reference evidence="4" key="1">
    <citation type="journal article" date="2019" name="Int. J. Syst. Evol. Microbiol.">
        <title>The Global Catalogue of Microorganisms (GCM) 10K type strain sequencing project: providing services to taxonomists for standard genome sequencing and annotation.</title>
        <authorList>
            <consortium name="The Broad Institute Genomics Platform"/>
            <consortium name="The Broad Institute Genome Sequencing Center for Infectious Disease"/>
            <person name="Wu L."/>
            <person name="Ma J."/>
        </authorList>
    </citation>
    <scope>NUCLEOTIDE SEQUENCE [LARGE SCALE GENOMIC DNA]</scope>
    <source>
        <strain evidence="4">CCUG 63682</strain>
    </source>
</reference>
<evidence type="ECO:0000313" key="3">
    <source>
        <dbReference type="EMBL" id="MFC4723568.1"/>
    </source>
</evidence>
<keyword evidence="4" id="KW-1185">Reference proteome</keyword>
<feature type="transmembrane region" description="Helical" evidence="1">
    <location>
        <begin position="71"/>
        <end position="92"/>
    </location>
</feature>
<dbReference type="PANTHER" id="PTHR35797">
    <property type="entry name" value="PROTEASE-RELATED"/>
    <property type="match status" value="1"/>
</dbReference>
<dbReference type="PANTHER" id="PTHR35797:SF1">
    <property type="entry name" value="PROTEASE"/>
    <property type="match status" value="1"/>
</dbReference>
<keyword evidence="1" id="KW-0472">Membrane</keyword>
<feature type="transmembrane region" description="Helical" evidence="1">
    <location>
        <begin position="41"/>
        <end position="59"/>
    </location>
</feature>
<accession>A0ABV9N9D2</accession>
<sequence length="286" mass="32480">MKSLHKKRVLLFLLLLVCLTDIINSIPLLSNYQDYKSLLLMWIPGIAAIIVAFSTGVTLKSFGWKFSTKWITLAWLIPIIYGSIAYSLVWVFELGDSINPTFIAHTKLSLDIKSNYDSVVIGLSFLYITIACLLPNMLLFLGEELGWRGFLIPELSKWGSVHNASWISAVIWTIWQLPEILSGNYANSDIPIWYQVFCFSIMTLSTGVILAYLRMMSKSIWPAVVCHAIHNSIIQRFFDRLTLDTGMTNLFIGEFGIVLALVTAAFAIYYYKRLEHQALAKNLTYV</sequence>
<dbReference type="InterPro" id="IPR003675">
    <property type="entry name" value="Rce1/LyrA-like_dom"/>
</dbReference>
<proteinExistence type="predicted"/>
<dbReference type="GO" id="GO:0016787">
    <property type="term" value="F:hydrolase activity"/>
    <property type="evidence" value="ECO:0007669"/>
    <property type="project" value="UniProtKB-KW"/>
</dbReference>
<evidence type="ECO:0000256" key="1">
    <source>
        <dbReference type="SAM" id="Phobius"/>
    </source>
</evidence>
<feature type="domain" description="CAAX prenyl protease 2/Lysostaphin resistance protein A-like" evidence="2">
    <location>
        <begin position="130"/>
        <end position="232"/>
    </location>
</feature>
<dbReference type="EMBL" id="JBHSGP010000014">
    <property type="protein sequence ID" value="MFC4723568.1"/>
    <property type="molecule type" value="Genomic_DNA"/>
</dbReference>
<gene>
    <name evidence="3" type="ORF">ACFO5O_14625</name>
</gene>
<evidence type="ECO:0000259" key="2">
    <source>
        <dbReference type="Pfam" id="PF02517"/>
    </source>
</evidence>
<dbReference type="InterPro" id="IPR042150">
    <property type="entry name" value="MmRce1-like"/>
</dbReference>
<dbReference type="Pfam" id="PF02517">
    <property type="entry name" value="Rce1-like"/>
    <property type="match status" value="1"/>
</dbReference>
<keyword evidence="1" id="KW-1133">Transmembrane helix</keyword>
<protein>
    <submittedName>
        <fullName evidence="3">CPBP family intramembrane glutamic endopeptidase</fullName>
        <ecNumber evidence="3">3.4.-.-</ecNumber>
    </submittedName>
</protein>
<feature type="transmembrane region" description="Helical" evidence="1">
    <location>
        <begin position="161"/>
        <end position="177"/>
    </location>
</feature>
<keyword evidence="1" id="KW-0812">Transmembrane</keyword>
<keyword evidence="3" id="KW-0378">Hydrolase</keyword>
<feature type="transmembrane region" description="Helical" evidence="1">
    <location>
        <begin position="250"/>
        <end position="271"/>
    </location>
</feature>
<feature type="transmembrane region" description="Helical" evidence="1">
    <location>
        <begin position="192"/>
        <end position="213"/>
    </location>
</feature>
<dbReference type="EC" id="3.4.-.-" evidence="3"/>
<dbReference type="RefSeq" id="WP_387965073.1">
    <property type="nucleotide sequence ID" value="NZ_JBHSGP010000014.1"/>
</dbReference>
<feature type="transmembrane region" description="Helical" evidence="1">
    <location>
        <begin position="119"/>
        <end position="141"/>
    </location>
</feature>
<dbReference type="Proteomes" id="UP001595953">
    <property type="component" value="Unassembled WGS sequence"/>
</dbReference>
<evidence type="ECO:0000313" key="4">
    <source>
        <dbReference type="Proteomes" id="UP001595953"/>
    </source>
</evidence>
<comment type="caution">
    <text evidence="3">The sequence shown here is derived from an EMBL/GenBank/DDBJ whole genome shotgun (WGS) entry which is preliminary data.</text>
</comment>
<name>A0ABV9N9D2_9FLAO</name>